<feature type="coiled-coil region" evidence="2">
    <location>
        <begin position="40"/>
        <end position="67"/>
    </location>
</feature>
<evidence type="ECO:0000313" key="5">
    <source>
        <dbReference type="Proteomes" id="UP000192353"/>
    </source>
</evidence>
<dbReference type="EMBL" id="NBEY01000034">
    <property type="protein sequence ID" value="OQR25508.1"/>
    <property type="molecule type" value="Genomic_DNA"/>
</dbReference>
<evidence type="ECO:0000256" key="1">
    <source>
        <dbReference type="ARBA" id="ARBA00004328"/>
    </source>
</evidence>
<evidence type="ECO:0000256" key="2">
    <source>
        <dbReference type="SAM" id="Coils"/>
    </source>
</evidence>
<feature type="domain" description="Phage capsid-like C-terminal" evidence="3">
    <location>
        <begin position="117"/>
        <end position="369"/>
    </location>
</feature>
<gene>
    <name evidence="4" type="ORF">B6U37_04260</name>
</gene>
<comment type="subcellular location">
    <subcellularLocation>
        <location evidence="1">Virion</location>
    </subcellularLocation>
</comment>
<dbReference type="RefSeq" id="WP_081515814.1">
    <property type="nucleotide sequence ID" value="NZ_NBEW01000032.1"/>
</dbReference>
<dbReference type="Proteomes" id="UP000192353">
    <property type="component" value="Unassembled WGS sequence"/>
</dbReference>
<dbReference type="InterPro" id="IPR024455">
    <property type="entry name" value="Phage_capsid"/>
</dbReference>
<proteinExistence type="predicted"/>
<dbReference type="NCBIfam" id="TIGR01554">
    <property type="entry name" value="major_cap_HK97"/>
    <property type="match status" value="1"/>
</dbReference>
<organism evidence="4 5">
    <name type="scientific">Ligilactobacillus salivarius</name>
    <dbReference type="NCBI Taxonomy" id="1624"/>
    <lineage>
        <taxon>Bacteria</taxon>
        <taxon>Bacillati</taxon>
        <taxon>Bacillota</taxon>
        <taxon>Bacilli</taxon>
        <taxon>Lactobacillales</taxon>
        <taxon>Lactobacillaceae</taxon>
        <taxon>Ligilactobacillus</taxon>
    </lineage>
</organism>
<dbReference type="SUPFAM" id="SSF56563">
    <property type="entry name" value="Major capsid protein gp5"/>
    <property type="match status" value="1"/>
</dbReference>
<name>A0A1V9TUS0_9LACO</name>
<protein>
    <submittedName>
        <fullName evidence="4">Major capsid protein</fullName>
    </submittedName>
</protein>
<evidence type="ECO:0000313" key="4">
    <source>
        <dbReference type="EMBL" id="OQR25508.1"/>
    </source>
</evidence>
<dbReference type="Pfam" id="PF05065">
    <property type="entry name" value="Phage_capsid"/>
    <property type="match status" value="1"/>
</dbReference>
<evidence type="ECO:0000259" key="3">
    <source>
        <dbReference type="Pfam" id="PF05065"/>
    </source>
</evidence>
<keyword evidence="2" id="KW-0175">Coiled coil</keyword>
<comment type="caution">
    <text evidence="4">The sequence shown here is derived from an EMBL/GenBank/DDBJ whole genome shotgun (WGS) entry which is preliminary data.</text>
</comment>
<reference evidence="4 5" key="1">
    <citation type="submission" date="2017-03" db="EMBL/GenBank/DDBJ databases">
        <title>Phylogenomics and comparative genomics of Lactobacillus salivarius, a mammalian gut commensal.</title>
        <authorList>
            <person name="Harris H.M."/>
        </authorList>
    </citation>
    <scope>NUCLEOTIDE SEQUENCE [LARGE SCALE GENOMIC DNA]</scope>
    <source>
        <strain evidence="4 5">AH4231</strain>
    </source>
</reference>
<dbReference type="InterPro" id="IPR054612">
    <property type="entry name" value="Phage_capsid-like_C"/>
</dbReference>
<sequence>MTVTLYEKKQNLGTLGSQLKKVNEEIAVKAGDPTVADKDLMQLQEQSESLEKRYNMLKEQVEREEAEQRAKFTKTKTPTMTAEEKLIHAKAEFYRGQKLSSDYKQVLGDDDSTTHGSKLLPVTIANDIIAEPTDTNPLRDDELVTAVTNLERPRIDVTIDDDSFVNDQEVAKEIGLKGDTVKFGRNKTKLKVAISEAILNGTDTNLVEHVNAQLQAGLARKEKKVAFAETPKSGEEEMSFYSTQNNIKKVSGSTLFDAITQAAGDIADEFQSDIKVYMTRPDYLKMIKELSNGAVSLFGKAPEEILGYPIRFTELAKKPVVGNFKYAQLNYEISSALYEQWKDYDKGVNNFQLTAWFDHKILLASAFRIADVVASK</sequence>
<accession>A0A1V9TUS0</accession>
<dbReference type="AlphaFoldDB" id="A0A1V9TUS0"/>